<dbReference type="Proteomes" id="UP001365846">
    <property type="component" value="Unassembled WGS sequence"/>
</dbReference>
<keyword evidence="3" id="KW-1185">Reference proteome</keyword>
<gene>
    <name evidence="2" type="ORF">WKW77_33645</name>
</gene>
<reference evidence="2 3" key="1">
    <citation type="submission" date="2024-03" db="EMBL/GenBank/DDBJ databases">
        <title>Novel species of the genus Variovorax.</title>
        <authorList>
            <person name="Liu Q."/>
            <person name="Xin Y.-H."/>
        </authorList>
    </citation>
    <scope>NUCLEOTIDE SEQUENCE [LARGE SCALE GENOMIC DNA]</scope>
    <source>
        <strain evidence="2 3">KACC 18899</strain>
    </source>
</reference>
<name>A0ABU8VR38_9BURK</name>
<organism evidence="2 3">
    <name type="scientific">Variovorax ureilyticus</name>
    <dbReference type="NCBI Taxonomy" id="1836198"/>
    <lineage>
        <taxon>Bacteria</taxon>
        <taxon>Pseudomonadati</taxon>
        <taxon>Pseudomonadota</taxon>
        <taxon>Betaproteobacteria</taxon>
        <taxon>Burkholderiales</taxon>
        <taxon>Comamonadaceae</taxon>
        <taxon>Variovorax</taxon>
    </lineage>
</organism>
<accession>A0ABU8VR38</accession>
<dbReference type="InterPro" id="IPR023214">
    <property type="entry name" value="HAD_sf"/>
</dbReference>
<dbReference type="SUPFAM" id="SSF56784">
    <property type="entry name" value="HAD-like"/>
    <property type="match status" value="1"/>
</dbReference>
<feature type="domain" description="FCP1 homology" evidence="1">
    <location>
        <begin position="11"/>
        <end position="144"/>
    </location>
</feature>
<proteinExistence type="predicted"/>
<dbReference type="InterPro" id="IPR004274">
    <property type="entry name" value="FCP1_dom"/>
</dbReference>
<evidence type="ECO:0000313" key="3">
    <source>
        <dbReference type="Proteomes" id="UP001365846"/>
    </source>
</evidence>
<dbReference type="InterPro" id="IPR036412">
    <property type="entry name" value="HAD-like_sf"/>
</dbReference>
<evidence type="ECO:0000313" key="2">
    <source>
        <dbReference type="EMBL" id="MEJ8816043.1"/>
    </source>
</evidence>
<dbReference type="RefSeq" id="WP_340361238.1">
    <property type="nucleotide sequence ID" value="NZ_JBBKZU010000029.1"/>
</dbReference>
<dbReference type="Pfam" id="PF03031">
    <property type="entry name" value="NIF"/>
    <property type="match status" value="1"/>
</dbReference>
<comment type="caution">
    <text evidence="2">The sequence shown here is derived from an EMBL/GenBank/DDBJ whole genome shotgun (WGS) entry which is preliminary data.</text>
</comment>
<dbReference type="Gene3D" id="3.40.50.1000">
    <property type="entry name" value="HAD superfamily/HAD-like"/>
    <property type="match status" value="1"/>
</dbReference>
<evidence type="ECO:0000259" key="1">
    <source>
        <dbReference type="Pfam" id="PF03031"/>
    </source>
</evidence>
<dbReference type="EMBL" id="JBBKZU010000029">
    <property type="protein sequence ID" value="MEJ8816043.1"/>
    <property type="molecule type" value="Genomic_DNA"/>
</dbReference>
<sequence>MTGPRPQRPTVLALDLEGTLISNAMSQIPRPGLKAFLTRCETLFERVVAFTTVREPLFRQIAQLLVEEGVAPNWFACIEYVNWRGPTKDLAFIPGIQAQQALLLDDYEAYVHPGQEGQWLWVAQFEPPYSERDRGLARALELLQQRLA</sequence>
<protein>
    <submittedName>
        <fullName evidence="2">NIF family HAD-type phosphatase</fullName>
    </submittedName>
</protein>